<sequence length="56" mass="6150">MPNRPSAVRPRRPIKNNNKILSNIKKEPRIKNGTGFASTAEGKTPGPPFFHPTALV</sequence>
<dbReference type="AlphaFoldDB" id="A0A1G9QMN7"/>
<organism evidence="2 3">
    <name type="scientific">Daejeonella rubra</name>
    <dbReference type="NCBI Taxonomy" id="990371"/>
    <lineage>
        <taxon>Bacteria</taxon>
        <taxon>Pseudomonadati</taxon>
        <taxon>Bacteroidota</taxon>
        <taxon>Sphingobacteriia</taxon>
        <taxon>Sphingobacteriales</taxon>
        <taxon>Sphingobacteriaceae</taxon>
        <taxon>Daejeonella</taxon>
    </lineage>
</organism>
<name>A0A1G9QMN7_9SPHI</name>
<protein>
    <submittedName>
        <fullName evidence="2">Uncharacterized protein</fullName>
    </submittedName>
</protein>
<evidence type="ECO:0000313" key="3">
    <source>
        <dbReference type="Proteomes" id="UP000199226"/>
    </source>
</evidence>
<proteinExistence type="predicted"/>
<evidence type="ECO:0000313" key="2">
    <source>
        <dbReference type="EMBL" id="SDM11575.1"/>
    </source>
</evidence>
<keyword evidence="3" id="KW-1185">Reference proteome</keyword>
<feature type="region of interest" description="Disordered" evidence="1">
    <location>
        <begin position="1"/>
        <end position="56"/>
    </location>
</feature>
<dbReference type="EMBL" id="FNHH01000006">
    <property type="protein sequence ID" value="SDM11575.1"/>
    <property type="molecule type" value="Genomic_DNA"/>
</dbReference>
<reference evidence="3" key="1">
    <citation type="submission" date="2016-10" db="EMBL/GenBank/DDBJ databases">
        <authorList>
            <person name="Varghese N."/>
            <person name="Submissions S."/>
        </authorList>
    </citation>
    <scope>NUCLEOTIDE SEQUENCE [LARGE SCALE GENOMIC DNA]</scope>
    <source>
        <strain evidence="3">DSM 24536</strain>
    </source>
</reference>
<dbReference type="Proteomes" id="UP000199226">
    <property type="component" value="Unassembled WGS sequence"/>
</dbReference>
<dbReference type="STRING" id="990371.SAMN05421813_10686"/>
<accession>A0A1G9QMN7</accession>
<gene>
    <name evidence="2" type="ORF">SAMN05421813_10686</name>
</gene>
<evidence type="ECO:0000256" key="1">
    <source>
        <dbReference type="SAM" id="MobiDB-lite"/>
    </source>
</evidence>